<dbReference type="InterPro" id="IPR044862">
    <property type="entry name" value="Pro_4_hyd_alph_FE2OG_OXY"/>
</dbReference>
<dbReference type="Gene3D" id="2.60.120.620">
    <property type="entry name" value="q2cbj1_9rhob like domain"/>
    <property type="match status" value="1"/>
</dbReference>
<dbReference type="EMBL" id="MU004181">
    <property type="protein sequence ID" value="KAF2502794.1"/>
    <property type="molecule type" value="Genomic_DNA"/>
</dbReference>
<feature type="compositionally biased region" description="Acidic residues" evidence="1">
    <location>
        <begin position="324"/>
        <end position="335"/>
    </location>
</feature>
<proteinExistence type="predicted"/>
<dbReference type="Pfam" id="PF13640">
    <property type="entry name" value="2OG-FeII_Oxy_3"/>
    <property type="match status" value="1"/>
</dbReference>
<feature type="region of interest" description="Disordered" evidence="1">
    <location>
        <begin position="318"/>
        <end position="338"/>
    </location>
</feature>
<reference evidence="3" key="1">
    <citation type="journal article" date="2020" name="Stud. Mycol.">
        <title>101 Dothideomycetes genomes: a test case for predicting lifestyles and emergence of pathogens.</title>
        <authorList>
            <person name="Haridas S."/>
            <person name="Albert R."/>
            <person name="Binder M."/>
            <person name="Bloem J."/>
            <person name="Labutti K."/>
            <person name="Salamov A."/>
            <person name="Andreopoulos B."/>
            <person name="Baker S."/>
            <person name="Barry K."/>
            <person name="Bills G."/>
            <person name="Bluhm B."/>
            <person name="Cannon C."/>
            <person name="Castanera R."/>
            <person name="Culley D."/>
            <person name="Daum C."/>
            <person name="Ezra D."/>
            <person name="Gonzalez J."/>
            <person name="Henrissat B."/>
            <person name="Kuo A."/>
            <person name="Liang C."/>
            <person name="Lipzen A."/>
            <person name="Lutzoni F."/>
            <person name="Magnuson J."/>
            <person name="Mondo S."/>
            <person name="Nolan M."/>
            <person name="Ohm R."/>
            <person name="Pangilinan J."/>
            <person name="Park H.-J."/>
            <person name="Ramirez L."/>
            <person name="Alfaro M."/>
            <person name="Sun H."/>
            <person name="Tritt A."/>
            <person name="Yoshinaga Y."/>
            <person name="Zwiers L.-H."/>
            <person name="Turgeon B."/>
            <person name="Goodwin S."/>
            <person name="Spatafora J."/>
            <person name="Crous P."/>
            <person name="Grigoriev I."/>
        </authorList>
    </citation>
    <scope>NUCLEOTIDE SEQUENCE</scope>
    <source>
        <strain evidence="3">CBS 269.34</strain>
    </source>
</reference>
<feature type="compositionally biased region" description="Polar residues" evidence="1">
    <location>
        <begin position="681"/>
        <end position="704"/>
    </location>
</feature>
<gene>
    <name evidence="3" type="ORF">BU16DRAFT_612396</name>
</gene>
<sequence length="1023" mass="114214">MDPISSNAKATLRKALDGIGAPGPFASAATIPQFADPRIWVGQYGPVALPLSEQDARVIMRASHQAPFGKGEATVVDESVRKTWELGHEAFEIRNAEWEGVVEGAVREVARQIGVREERIGAELYKMLLYEKGAHFKAHQDSEKAPGMFGTMVICLPSPHTGGDVRLKHLGERKAYATSKVDNCYLWWYSDVIHEVQEVTSGYRWVLTYNLVRKGPWADFSALRYESSVLRNAVGLWSSQLKSSLTIDCCELIYVLEHKYTEANLRIDLLKSRDLGRVMALKQACEANGFSIFLAALERQMYGGVEYDYDEYDRRRGRHGNYYGDEEDEESEDGEDGQHHDLADILEDDYAIKSLMDLQGVQVMENIDFDATQIIQDDAFEDAYPDDEDYEGFTGNSGASARHWYRKTAVIIVPRHREIDFLMRPFKNSSGYSLSNNGGMASLIEYLVSQLAQDPTLPNIKGGLASACQLVLAKNTECKKGGQLRTYEMFSDTVISCVVKASLASVDLSLFAKAFDCYQIRTPPDIFLDMGKALRWISLEAMKPGLNRCNAHYVEIHLHVEAFRNFLGGRFTKESLHRNQASGLTAWVTDDLENFLEDVEIVSILDGGPLLEVALAQDSVSQYLNDKIVPVIERNIHQTPFIVAFLNTLWHAPEDKIPREHTTAVFKQLVPQIGKNFSLTASQDETSSANKHQRTTYEPTNLSGETDDAPPSISAQALHDFLEHCLALSYQNDVQAILSAFSNASINPEDYNTLVIPFLSLLTALLPRFSISLGSAHTQEIFRTTLLNYLTHFVGHEPRKPQDWVRPTVTHWCQDCASLNRFLSNPNMHEGRFSLNEKRRTHLERQLSAIKSHCARNTDHSGIPYTLVVTKTNRGHEELLAAWKQRVKLAETKIKGLGELELKEALGESYESIMQFRAIRLKYSEGPARAHAQLPQLQGTQLNSGPAGGIKRYPWMPSGQHRAATGSGLGTSTLGPVSGNVVPGRPSQQTPMAISNVLNTPNQGSGMLKRKAENDFVDLTGED</sequence>
<organism evidence="3 4">
    <name type="scientific">Lophium mytilinum</name>
    <dbReference type="NCBI Taxonomy" id="390894"/>
    <lineage>
        <taxon>Eukaryota</taxon>
        <taxon>Fungi</taxon>
        <taxon>Dikarya</taxon>
        <taxon>Ascomycota</taxon>
        <taxon>Pezizomycotina</taxon>
        <taxon>Dothideomycetes</taxon>
        <taxon>Pleosporomycetidae</taxon>
        <taxon>Mytilinidiales</taxon>
        <taxon>Mytilinidiaceae</taxon>
        <taxon>Lophium</taxon>
    </lineage>
</organism>
<feature type="domain" description="Prolyl 4-hydroxylase alpha subunit Fe(2+) 2OG dioxygenase" evidence="2">
    <location>
        <begin position="127"/>
        <end position="210"/>
    </location>
</feature>
<dbReference type="Proteomes" id="UP000799750">
    <property type="component" value="Unassembled WGS sequence"/>
</dbReference>
<evidence type="ECO:0000313" key="4">
    <source>
        <dbReference type="Proteomes" id="UP000799750"/>
    </source>
</evidence>
<dbReference type="PANTHER" id="PTHR33099:SF7">
    <property type="entry name" value="MYND-TYPE DOMAIN-CONTAINING PROTEIN"/>
    <property type="match status" value="1"/>
</dbReference>
<evidence type="ECO:0000256" key="1">
    <source>
        <dbReference type="SAM" id="MobiDB-lite"/>
    </source>
</evidence>
<protein>
    <recommendedName>
        <fullName evidence="2">Prolyl 4-hydroxylase alpha subunit Fe(2+) 2OG dioxygenase domain-containing protein</fullName>
    </recommendedName>
</protein>
<accession>A0A6A6REC3</accession>
<feature type="region of interest" description="Disordered" evidence="1">
    <location>
        <begin position="681"/>
        <end position="709"/>
    </location>
</feature>
<dbReference type="OrthoDB" id="27483at2759"/>
<evidence type="ECO:0000259" key="2">
    <source>
        <dbReference type="Pfam" id="PF13640"/>
    </source>
</evidence>
<name>A0A6A6REC3_9PEZI</name>
<evidence type="ECO:0000313" key="3">
    <source>
        <dbReference type="EMBL" id="KAF2502794.1"/>
    </source>
</evidence>
<dbReference type="AlphaFoldDB" id="A0A6A6REC3"/>
<dbReference type="PANTHER" id="PTHR33099">
    <property type="entry name" value="FE2OG DIOXYGENASE DOMAIN-CONTAINING PROTEIN"/>
    <property type="match status" value="1"/>
</dbReference>
<keyword evidence="4" id="KW-1185">Reference proteome</keyword>